<keyword evidence="4" id="KW-0479">Metal-binding</keyword>
<dbReference type="NCBIfam" id="TIGR04085">
    <property type="entry name" value="rSAM_more_4Fe4S"/>
    <property type="match status" value="1"/>
</dbReference>
<evidence type="ECO:0000256" key="6">
    <source>
        <dbReference type="ARBA" id="ARBA00023014"/>
    </source>
</evidence>
<organism evidence="8 9">
    <name type="scientific">Heminiphilus faecis</name>
    <dbReference type="NCBI Taxonomy" id="2601703"/>
    <lineage>
        <taxon>Bacteria</taxon>
        <taxon>Pseudomonadati</taxon>
        <taxon>Bacteroidota</taxon>
        <taxon>Bacteroidia</taxon>
        <taxon>Bacteroidales</taxon>
        <taxon>Muribaculaceae</taxon>
        <taxon>Heminiphilus</taxon>
    </lineage>
</organism>
<dbReference type="InterPro" id="IPR007197">
    <property type="entry name" value="rSAM"/>
</dbReference>
<sequence>MATWSKYSFLFRKGGHHFLYSSLSNSFALLDSDTYGTLLKLRDGNQAVEIDSEVMSTLNQMQVVNVDEDMVLNQIRFISQQRKFNHESLHLTINPTLSCNFDCPYCFEASHPNSFMTDEVENNIVSFVEHKDSLKHLSIMWFGGEPLLGFRRIQSLTKRLIDIVPSYSASMISKGYLLTPDVVSCLEELKISMIQITLDGLADSHDKKRCLKSGAPTFDRIIRNISYCIENAPSVRIVIRVNIDANNMDDYLMVYDYFVSKGIKCVDVVPGFIVDREHDIPTCAFNNKQIVNFMCTLFHNHHIKPISFFPSIMRNSCSARNINSLVIGPEGELYKCWEEVGRKEYVVGNLADTSYNRELMLKYTTGIDQLDDNKCVDCGLLPICDGGCPRVRMLNKYEGRHLETCHLLKDGMDELLYCHYLSKNN</sequence>
<name>A0ABV4CW96_9BACT</name>
<dbReference type="PANTHER" id="PTHR43787">
    <property type="entry name" value="FEMO COFACTOR BIOSYNTHESIS PROTEIN NIFB-RELATED"/>
    <property type="match status" value="1"/>
</dbReference>
<evidence type="ECO:0000256" key="4">
    <source>
        <dbReference type="ARBA" id="ARBA00022723"/>
    </source>
</evidence>
<dbReference type="SUPFAM" id="SSF102114">
    <property type="entry name" value="Radical SAM enzymes"/>
    <property type="match status" value="1"/>
</dbReference>
<dbReference type="Pfam" id="PF04055">
    <property type="entry name" value="Radical_SAM"/>
    <property type="match status" value="1"/>
</dbReference>
<dbReference type="InterPro" id="IPR058240">
    <property type="entry name" value="rSAM_sf"/>
</dbReference>
<dbReference type="Proteomes" id="UP001565200">
    <property type="component" value="Unassembled WGS sequence"/>
</dbReference>
<evidence type="ECO:0000256" key="3">
    <source>
        <dbReference type="ARBA" id="ARBA00022691"/>
    </source>
</evidence>
<evidence type="ECO:0000259" key="7">
    <source>
        <dbReference type="Pfam" id="PF04055"/>
    </source>
</evidence>
<accession>A0ABV4CW96</accession>
<dbReference type="InterPro" id="IPR023885">
    <property type="entry name" value="4Fe4S-binding_SPASM_dom"/>
</dbReference>
<evidence type="ECO:0000256" key="1">
    <source>
        <dbReference type="ARBA" id="ARBA00001966"/>
    </source>
</evidence>
<keyword evidence="6" id="KW-0411">Iron-sulfur</keyword>
<feature type="domain" description="Radical SAM core" evidence="7">
    <location>
        <begin position="93"/>
        <end position="244"/>
    </location>
</feature>
<keyword evidence="2" id="KW-0004">4Fe-4S</keyword>
<dbReference type="EMBL" id="JBCLPP010000005">
    <property type="protein sequence ID" value="MEY8244520.1"/>
    <property type="molecule type" value="Genomic_DNA"/>
</dbReference>
<evidence type="ECO:0000313" key="9">
    <source>
        <dbReference type="Proteomes" id="UP001565200"/>
    </source>
</evidence>
<gene>
    <name evidence="8" type="ORF">AAK873_02670</name>
</gene>
<dbReference type="Gene3D" id="3.20.20.70">
    <property type="entry name" value="Aldolase class I"/>
    <property type="match status" value="1"/>
</dbReference>
<dbReference type="CDD" id="cd01335">
    <property type="entry name" value="Radical_SAM"/>
    <property type="match status" value="1"/>
</dbReference>
<comment type="cofactor">
    <cofactor evidence="1">
        <name>[4Fe-4S] cluster</name>
        <dbReference type="ChEBI" id="CHEBI:49883"/>
    </cofactor>
</comment>
<dbReference type="PANTHER" id="PTHR43787:SF3">
    <property type="entry name" value="ARYLSULFATASE REGULATORY PROTEIN"/>
    <property type="match status" value="1"/>
</dbReference>
<protein>
    <submittedName>
        <fullName evidence="8">SPASM domain-containing protein</fullName>
    </submittedName>
</protein>
<dbReference type="RefSeq" id="WP_121698386.1">
    <property type="nucleotide sequence ID" value="NZ_JBCLPP010000005.1"/>
</dbReference>
<dbReference type="SFLD" id="SFLDG01067">
    <property type="entry name" value="SPASM/twitch_domain_containing"/>
    <property type="match status" value="1"/>
</dbReference>
<dbReference type="InterPro" id="IPR013785">
    <property type="entry name" value="Aldolase_TIM"/>
</dbReference>
<evidence type="ECO:0000256" key="2">
    <source>
        <dbReference type="ARBA" id="ARBA00022485"/>
    </source>
</evidence>
<proteinExistence type="predicted"/>
<comment type="caution">
    <text evidence="8">The sequence shown here is derived from an EMBL/GenBank/DDBJ whole genome shotgun (WGS) entry which is preliminary data.</text>
</comment>
<dbReference type="SFLD" id="SFLDS00029">
    <property type="entry name" value="Radical_SAM"/>
    <property type="match status" value="1"/>
</dbReference>
<evidence type="ECO:0000256" key="5">
    <source>
        <dbReference type="ARBA" id="ARBA00023004"/>
    </source>
</evidence>
<keyword evidence="9" id="KW-1185">Reference proteome</keyword>
<evidence type="ECO:0000313" key="8">
    <source>
        <dbReference type="EMBL" id="MEY8244520.1"/>
    </source>
</evidence>
<keyword evidence="5" id="KW-0408">Iron</keyword>
<reference evidence="8 9" key="1">
    <citation type="submission" date="2024-03" db="EMBL/GenBank/DDBJ databases">
        <title>Mouse gut bacterial collection (mGBC) of GemPharmatech.</title>
        <authorList>
            <person name="He Y."/>
            <person name="Dong L."/>
            <person name="Wu D."/>
            <person name="Gao X."/>
            <person name="Lin Z."/>
        </authorList>
    </citation>
    <scope>NUCLEOTIDE SEQUENCE [LARGE SCALE GENOMIC DNA]</scope>
    <source>
        <strain evidence="8 9">54-13</strain>
    </source>
</reference>
<keyword evidence="3" id="KW-0949">S-adenosyl-L-methionine</keyword>